<accession>A0A1G5RPR0</accession>
<dbReference type="Proteomes" id="UP000199208">
    <property type="component" value="Unassembled WGS sequence"/>
</dbReference>
<proteinExistence type="predicted"/>
<protein>
    <submittedName>
        <fullName evidence="1">Uncharacterized protein</fullName>
    </submittedName>
</protein>
<dbReference type="AlphaFoldDB" id="A0A1G5RPR0"/>
<keyword evidence="2" id="KW-1185">Reference proteome</keyword>
<dbReference type="EMBL" id="FMWL01000001">
    <property type="protein sequence ID" value="SCZ76102.1"/>
    <property type="molecule type" value="Genomic_DNA"/>
</dbReference>
<gene>
    <name evidence="1" type="ORF">SAMN03080599_00068</name>
</gene>
<sequence length="75" mass="8658">MPDQVNETKAAIEYAARNLGHMRKIEIPTSTEPAVYYISEDTCSYYDTDLKMAICYSKILKVPNVKRLKKESIRN</sequence>
<dbReference type="RefSeq" id="WP_092588901.1">
    <property type="nucleotide sequence ID" value="NZ_FMWL01000001.1"/>
</dbReference>
<evidence type="ECO:0000313" key="1">
    <source>
        <dbReference type="EMBL" id="SCZ76102.1"/>
    </source>
</evidence>
<evidence type="ECO:0000313" key="2">
    <source>
        <dbReference type="Proteomes" id="UP000199208"/>
    </source>
</evidence>
<organism evidence="1 2">
    <name type="scientific">Acidaminobacter hydrogenoformans DSM 2784</name>
    <dbReference type="NCBI Taxonomy" id="1120920"/>
    <lineage>
        <taxon>Bacteria</taxon>
        <taxon>Bacillati</taxon>
        <taxon>Bacillota</taxon>
        <taxon>Clostridia</taxon>
        <taxon>Peptostreptococcales</taxon>
        <taxon>Acidaminobacteraceae</taxon>
        <taxon>Acidaminobacter</taxon>
    </lineage>
</organism>
<name>A0A1G5RPR0_9FIRM</name>
<reference evidence="1 2" key="1">
    <citation type="submission" date="2016-10" db="EMBL/GenBank/DDBJ databases">
        <authorList>
            <person name="de Groot N.N."/>
        </authorList>
    </citation>
    <scope>NUCLEOTIDE SEQUENCE [LARGE SCALE GENOMIC DNA]</scope>
    <source>
        <strain evidence="1 2">DSM 2784</strain>
    </source>
</reference>